<dbReference type="HOGENOM" id="CLU_3364625_0_0_9"/>
<sequence>MSKSVNIKKLEERRKTLESYLSWCKNKKNKTIGQK</sequence>
<name>F6DNF6_DESRL</name>
<accession>F6DNF6</accession>
<dbReference type="KEGG" id="dru:Desru_3645"/>
<reference evidence="1 2" key="2">
    <citation type="journal article" date="2012" name="Stand. Genomic Sci.">
        <title>Complete genome sequence of the sulfate-reducing firmicute Desulfotomaculum ruminis type strain (DL(T)).</title>
        <authorList>
            <person name="Spring S."/>
            <person name="Visser M."/>
            <person name="Lu M."/>
            <person name="Copeland A."/>
            <person name="Lapidus A."/>
            <person name="Lucas S."/>
            <person name="Cheng J.F."/>
            <person name="Han C."/>
            <person name="Tapia R."/>
            <person name="Goodwin L.A."/>
            <person name="Pitluck S."/>
            <person name="Ivanova N."/>
            <person name="Land M."/>
            <person name="Hauser L."/>
            <person name="Larimer F."/>
            <person name="Rohde M."/>
            <person name="Goker M."/>
            <person name="Detter J.C."/>
            <person name="Kyrpides N.C."/>
            <person name="Woyke T."/>
            <person name="Schaap P.J."/>
            <person name="Plugge C.M."/>
            <person name="Muyzer G."/>
            <person name="Kuever J."/>
            <person name="Pereira I.A."/>
            <person name="Parshina S.N."/>
            <person name="Bernier-Latmani R."/>
            <person name="Stams A.J."/>
            <person name="Klenk H.P."/>
        </authorList>
    </citation>
    <scope>NUCLEOTIDE SEQUENCE [LARGE SCALE GENOMIC DNA]</scope>
    <source>
        <strain evidence="2">ATCC 23193 / DSM 2154 / NCIB 8452 / DL</strain>
    </source>
</reference>
<proteinExistence type="predicted"/>
<evidence type="ECO:0000313" key="2">
    <source>
        <dbReference type="Proteomes" id="UP000009234"/>
    </source>
</evidence>
<reference evidence="2" key="1">
    <citation type="submission" date="2011-05" db="EMBL/GenBank/DDBJ databases">
        <title>Complete sequence of Desulfotomaculum ruminis DSM 2154.</title>
        <authorList>
            <person name="Lucas S."/>
            <person name="Copeland A."/>
            <person name="Lapidus A."/>
            <person name="Cheng J.-F."/>
            <person name="Goodwin L."/>
            <person name="Pitluck S."/>
            <person name="Lu M."/>
            <person name="Detter J.C."/>
            <person name="Han C."/>
            <person name="Tapia R."/>
            <person name="Land M."/>
            <person name="Hauser L."/>
            <person name="Kyrpides N."/>
            <person name="Ivanova N."/>
            <person name="Mikhailova N."/>
            <person name="Pagani I."/>
            <person name="Stams A.J.M."/>
            <person name="Plugge C.M."/>
            <person name="Muyzer G."/>
            <person name="Kuever J."/>
            <person name="Parshina S.N."/>
            <person name="Ivanova A.E."/>
            <person name="Nazina T.N."/>
            <person name="Brambilla E."/>
            <person name="Spring S."/>
            <person name="Klenk H.-P."/>
            <person name="Woyke T."/>
        </authorList>
    </citation>
    <scope>NUCLEOTIDE SEQUENCE [LARGE SCALE GENOMIC DNA]</scope>
    <source>
        <strain evidence="2">ATCC 23193 / DSM 2154 / NCIB 8452 / DL</strain>
    </source>
</reference>
<keyword evidence="2" id="KW-1185">Reference proteome</keyword>
<dbReference type="EMBL" id="CP002780">
    <property type="protein sequence ID" value="AEG61847.1"/>
    <property type="molecule type" value="Genomic_DNA"/>
</dbReference>
<dbReference type="AlphaFoldDB" id="F6DNF6"/>
<protein>
    <submittedName>
        <fullName evidence="1">Uncharacterized protein</fullName>
    </submittedName>
</protein>
<organism evidence="1 2">
    <name type="scientific">Desulforamulus ruminis (strain ATCC 23193 / DSM 2154 / NCIMB 8452 / DL)</name>
    <name type="common">Desulfotomaculum ruminis</name>
    <dbReference type="NCBI Taxonomy" id="696281"/>
    <lineage>
        <taxon>Bacteria</taxon>
        <taxon>Bacillati</taxon>
        <taxon>Bacillota</taxon>
        <taxon>Clostridia</taxon>
        <taxon>Eubacteriales</taxon>
        <taxon>Peptococcaceae</taxon>
        <taxon>Desulforamulus</taxon>
    </lineage>
</organism>
<dbReference type="Proteomes" id="UP000009234">
    <property type="component" value="Chromosome"/>
</dbReference>
<evidence type="ECO:0000313" key="1">
    <source>
        <dbReference type="EMBL" id="AEG61847.1"/>
    </source>
</evidence>
<gene>
    <name evidence="1" type="ordered locus">Desru_3645</name>
</gene>